<keyword evidence="3" id="KW-0378">Hydrolase</keyword>
<feature type="transmembrane region" description="Helical" evidence="1">
    <location>
        <begin position="59"/>
        <end position="82"/>
    </location>
</feature>
<organism evidence="3 4">
    <name type="scientific">Kutzneria kofuensis</name>
    <dbReference type="NCBI Taxonomy" id="103725"/>
    <lineage>
        <taxon>Bacteria</taxon>
        <taxon>Bacillati</taxon>
        <taxon>Actinomycetota</taxon>
        <taxon>Actinomycetes</taxon>
        <taxon>Pseudonocardiales</taxon>
        <taxon>Pseudonocardiaceae</taxon>
        <taxon>Kutzneria</taxon>
    </lineage>
</organism>
<keyword evidence="1" id="KW-1133">Transmembrane helix</keyword>
<gene>
    <name evidence="3" type="ORF">BJ998_002231</name>
</gene>
<dbReference type="GO" id="GO:0080120">
    <property type="term" value="P:CAAX-box protein maturation"/>
    <property type="evidence" value="ECO:0007669"/>
    <property type="project" value="UniProtKB-ARBA"/>
</dbReference>
<keyword evidence="1" id="KW-0812">Transmembrane</keyword>
<keyword evidence="1" id="KW-0472">Membrane</keyword>
<dbReference type="InterPro" id="IPR003675">
    <property type="entry name" value="Rce1/LyrA-like_dom"/>
</dbReference>
<dbReference type="GO" id="GO:0004175">
    <property type="term" value="F:endopeptidase activity"/>
    <property type="evidence" value="ECO:0007669"/>
    <property type="project" value="UniProtKB-ARBA"/>
</dbReference>
<feature type="transmembrane region" description="Helical" evidence="1">
    <location>
        <begin position="261"/>
        <end position="279"/>
    </location>
</feature>
<sequence>MTITETAPGLRGSIRRRPLTWFFVLANLLSWAAWTPYILSENGLGLLHFSFPSLLGTSQLAGVLPGAYLGPIFSAYLVTAVADGRPGLRRWVGRLANWRVSWRWYVGVVVAVPAVLTIASVALSDQNPALPAVATLAAYVPGLVLQMITTGLAEEPGWRDFALPRLQSRFGPLGGTLVLGPLWGVWHLPLFFSEWGNWPHWTWLTPVEFVATCVTFSIIMTWVFNRTGESLPIAMLLHTSVNNFFSIAWSEMFPSLPIQATSHAFLLGSGTIALVLLVVTRGRLGYRAPVALR</sequence>
<dbReference type="Pfam" id="PF02517">
    <property type="entry name" value="Rce1-like"/>
    <property type="match status" value="1"/>
</dbReference>
<protein>
    <submittedName>
        <fullName evidence="3">Membrane protease YdiL (CAAX protease family)</fullName>
    </submittedName>
</protein>
<name>A0A7W9NFW3_9PSEU</name>
<dbReference type="Proteomes" id="UP000585638">
    <property type="component" value="Unassembled WGS sequence"/>
</dbReference>
<accession>A0A7W9NFW3</accession>
<dbReference type="RefSeq" id="WP_312890044.1">
    <property type="nucleotide sequence ID" value="NZ_BAAAWY010000044.1"/>
</dbReference>
<keyword evidence="4" id="KW-1185">Reference proteome</keyword>
<feature type="transmembrane region" description="Helical" evidence="1">
    <location>
        <begin position="102"/>
        <end position="123"/>
    </location>
</feature>
<dbReference type="EMBL" id="JACHIR010000001">
    <property type="protein sequence ID" value="MBB5891035.1"/>
    <property type="molecule type" value="Genomic_DNA"/>
</dbReference>
<dbReference type="PANTHER" id="PTHR35797">
    <property type="entry name" value="PROTEASE-RELATED"/>
    <property type="match status" value="1"/>
</dbReference>
<feature type="transmembrane region" description="Helical" evidence="1">
    <location>
        <begin position="129"/>
        <end position="149"/>
    </location>
</feature>
<keyword evidence="3" id="KW-0645">Protease</keyword>
<feature type="domain" description="CAAX prenyl protease 2/Lysostaphin resistance protein A-like" evidence="2">
    <location>
        <begin position="140"/>
        <end position="242"/>
    </location>
</feature>
<evidence type="ECO:0000256" key="1">
    <source>
        <dbReference type="SAM" id="Phobius"/>
    </source>
</evidence>
<dbReference type="AlphaFoldDB" id="A0A7W9NFW3"/>
<feature type="transmembrane region" description="Helical" evidence="1">
    <location>
        <begin position="170"/>
        <end position="189"/>
    </location>
</feature>
<dbReference type="GO" id="GO:0006508">
    <property type="term" value="P:proteolysis"/>
    <property type="evidence" value="ECO:0007669"/>
    <property type="project" value="UniProtKB-KW"/>
</dbReference>
<feature type="transmembrane region" description="Helical" evidence="1">
    <location>
        <begin position="21"/>
        <end position="39"/>
    </location>
</feature>
<evidence type="ECO:0000313" key="4">
    <source>
        <dbReference type="Proteomes" id="UP000585638"/>
    </source>
</evidence>
<proteinExistence type="predicted"/>
<feature type="transmembrane region" description="Helical" evidence="1">
    <location>
        <begin position="201"/>
        <end position="224"/>
    </location>
</feature>
<dbReference type="PANTHER" id="PTHR35797:SF1">
    <property type="entry name" value="PROTEASE"/>
    <property type="match status" value="1"/>
</dbReference>
<comment type="caution">
    <text evidence="3">The sequence shown here is derived from an EMBL/GenBank/DDBJ whole genome shotgun (WGS) entry which is preliminary data.</text>
</comment>
<reference evidence="3 4" key="1">
    <citation type="submission" date="2020-08" db="EMBL/GenBank/DDBJ databases">
        <title>Sequencing the genomes of 1000 actinobacteria strains.</title>
        <authorList>
            <person name="Klenk H.-P."/>
        </authorList>
    </citation>
    <scope>NUCLEOTIDE SEQUENCE [LARGE SCALE GENOMIC DNA]</scope>
    <source>
        <strain evidence="3 4">DSM 43851</strain>
    </source>
</reference>
<evidence type="ECO:0000259" key="2">
    <source>
        <dbReference type="Pfam" id="PF02517"/>
    </source>
</evidence>
<feature type="transmembrane region" description="Helical" evidence="1">
    <location>
        <begin position="231"/>
        <end position="249"/>
    </location>
</feature>
<dbReference type="InterPro" id="IPR042150">
    <property type="entry name" value="MmRce1-like"/>
</dbReference>
<evidence type="ECO:0000313" key="3">
    <source>
        <dbReference type="EMBL" id="MBB5891035.1"/>
    </source>
</evidence>